<name>A0A9W7LE37_9STRA</name>
<dbReference type="OrthoDB" id="201992at2759"/>
<keyword evidence="4" id="KW-1185">Reference proteome</keyword>
<feature type="region of interest" description="Disordered" evidence="1">
    <location>
        <begin position="135"/>
        <end position="385"/>
    </location>
</feature>
<feature type="compositionally biased region" description="Acidic residues" evidence="1">
    <location>
        <begin position="297"/>
        <end position="317"/>
    </location>
</feature>
<reference evidence="4" key="1">
    <citation type="journal article" date="2023" name="Commun. Biol.">
        <title>Genome analysis of Parmales, the sister group of diatoms, reveals the evolutionary specialization of diatoms from phago-mixotrophs to photoautotrophs.</title>
        <authorList>
            <person name="Ban H."/>
            <person name="Sato S."/>
            <person name="Yoshikawa S."/>
            <person name="Yamada K."/>
            <person name="Nakamura Y."/>
            <person name="Ichinomiya M."/>
            <person name="Sato N."/>
            <person name="Blanc-Mathieu R."/>
            <person name="Endo H."/>
            <person name="Kuwata A."/>
            <person name="Ogata H."/>
        </authorList>
    </citation>
    <scope>NUCLEOTIDE SEQUENCE [LARGE SCALE GENOMIC DNA]</scope>
</reference>
<feature type="compositionally biased region" description="Basic and acidic residues" evidence="1">
    <location>
        <begin position="164"/>
        <end position="177"/>
    </location>
</feature>
<feature type="compositionally biased region" description="Basic and acidic residues" evidence="1">
    <location>
        <begin position="214"/>
        <end position="223"/>
    </location>
</feature>
<feature type="compositionally biased region" description="Acidic residues" evidence="1">
    <location>
        <begin position="494"/>
        <end position="503"/>
    </location>
</feature>
<gene>
    <name evidence="3" type="ORF">TrCOL_g6963</name>
</gene>
<sequence>MVANMLHQGVNIDQLEGWLEKEKQKKNKSLFGGSSHRRWFKVHSIPGTCSDSVELALCYYKHQHSKEPNGWLFLKDVSCVEEVKGGKIILTHPVRQFDLTAPTRVEHTIWMAGLMGLCREAKIIREGEVITRLGADSRSRDGESKEEGGEGGWSKGGADDEYDEFRNGPKETEESRKERAKKRAERRAERNRDKNTKAPVAAPRDEGDFGADPSEDKDRRSDQYQHGNDATANTRITRAIRNSTNSNSEDDGEERKEEEEMMDDEEDAGSQGYEGREPEPEPVDYSAEVVEEGKEGEQEEEGKEEEEEEEEEKEAEEDVKPKKKKAGPPPGKPRRKKEGKYKFGTGMNGSEEFERRAEEERGDNLPTPKLAMKNKGPEYDSEGERAKRLANDGGLRMEEMVLADGEKNTRRLSAGVAFKDTPAKGALSMSRGSSKGESKEEESDVEEEKEEDTKVKRTAADDEEFWGVEAHNPNDDSILGERSFSNGVSFRFDDDSDDEDIDLEREKEERRQAVLEAERAAEMAAKVESKEADSEDEDEDEKHLADEDRKMKKKKKKKSKMGAPPSGPPPRKKGSSMGPPPSSPPTKSAIDIQKTGLTPDKNFVNDDWDDSPSPMKMKKTLKGEGEESKFADEEENIPSAIKPDTNFVDEDWD</sequence>
<protein>
    <recommendedName>
        <fullName evidence="2">PH domain-containing protein</fullName>
    </recommendedName>
</protein>
<dbReference type="SUPFAM" id="SSF50729">
    <property type="entry name" value="PH domain-like"/>
    <property type="match status" value="1"/>
</dbReference>
<feature type="domain" description="PH" evidence="2">
    <location>
        <begin position="13"/>
        <end position="121"/>
    </location>
</feature>
<dbReference type="Pfam" id="PF00169">
    <property type="entry name" value="PH"/>
    <property type="match status" value="1"/>
</dbReference>
<feature type="compositionally biased region" description="Basic and acidic residues" evidence="1">
    <location>
        <begin position="352"/>
        <end position="363"/>
    </location>
</feature>
<feature type="compositionally biased region" description="Basic and acidic residues" evidence="1">
    <location>
        <begin position="186"/>
        <end position="196"/>
    </location>
</feature>
<feature type="compositionally biased region" description="Basic and acidic residues" evidence="1">
    <location>
        <begin position="135"/>
        <end position="148"/>
    </location>
</feature>
<dbReference type="EMBL" id="BRYA01000307">
    <property type="protein sequence ID" value="GMI46618.1"/>
    <property type="molecule type" value="Genomic_DNA"/>
</dbReference>
<feature type="compositionally biased region" description="Basic and acidic residues" evidence="1">
    <location>
        <begin position="451"/>
        <end position="460"/>
    </location>
</feature>
<feature type="compositionally biased region" description="Basic and acidic residues" evidence="1">
    <location>
        <begin position="375"/>
        <end position="385"/>
    </location>
</feature>
<proteinExistence type="predicted"/>
<organism evidence="3 4">
    <name type="scientific">Triparma columacea</name>
    <dbReference type="NCBI Taxonomy" id="722753"/>
    <lineage>
        <taxon>Eukaryota</taxon>
        <taxon>Sar</taxon>
        <taxon>Stramenopiles</taxon>
        <taxon>Ochrophyta</taxon>
        <taxon>Bolidophyceae</taxon>
        <taxon>Parmales</taxon>
        <taxon>Triparmaceae</taxon>
        <taxon>Triparma</taxon>
    </lineage>
</organism>
<evidence type="ECO:0000256" key="1">
    <source>
        <dbReference type="SAM" id="MobiDB-lite"/>
    </source>
</evidence>
<dbReference type="AlphaFoldDB" id="A0A9W7LE37"/>
<feature type="compositionally biased region" description="Basic residues" evidence="1">
    <location>
        <begin position="551"/>
        <end position="560"/>
    </location>
</feature>
<feature type="compositionally biased region" description="Basic and acidic residues" evidence="1">
    <location>
        <begin position="504"/>
        <end position="532"/>
    </location>
</feature>
<feature type="compositionally biased region" description="Basic and acidic residues" evidence="1">
    <location>
        <begin position="541"/>
        <end position="550"/>
    </location>
</feature>
<evidence type="ECO:0000313" key="4">
    <source>
        <dbReference type="Proteomes" id="UP001165065"/>
    </source>
</evidence>
<dbReference type="InterPro" id="IPR001849">
    <property type="entry name" value="PH_domain"/>
</dbReference>
<feature type="compositionally biased region" description="Polar residues" evidence="1">
    <location>
        <begin position="224"/>
        <end position="247"/>
    </location>
</feature>
<feature type="compositionally biased region" description="Basic residues" evidence="1">
    <location>
        <begin position="321"/>
        <end position="339"/>
    </location>
</feature>
<comment type="caution">
    <text evidence="3">The sequence shown here is derived from an EMBL/GenBank/DDBJ whole genome shotgun (WGS) entry which is preliminary data.</text>
</comment>
<accession>A0A9W7LE37</accession>
<dbReference type="SMART" id="SM00233">
    <property type="entry name" value="PH"/>
    <property type="match status" value="1"/>
</dbReference>
<dbReference type="Gene3D" id="2.30.29.30">
    <property type="entry name" value="Pleckstrin-homology domain (PH domain)/Phosphotyrosine-binding domain (PTB)"/>
    <property type="match status" value="1"/>
</dbReference>
<feature type="compositionally biased region" description="Basic and acidic residues" evidence="1">
    <location>
        <begin position="621"/>
        <end position="631"/>
    </location>
</feature>
<feature type="compositionally biased region" description="Acidic residues" evidence="1">
    <location>
        <begin position="248"/>
        <end position="268"/>
    </location>
</feature>
<dbReference type="Proteomes" id="UP001165065">
    <property type="component" value="Unassembled WGS sequence"/>
</dbReference>
<evidence type="ECO:0000259" key="2">
    <source>
        <dbReference type="SMART" id="SM00233"/>
    </source>
</evidence>
<feature type="region of interest" description="Disordered" evidence="1">
    <location>
        <begin position="414"/>
        <end position="653"/>
    </location>
</feature>
<feature type="compositionally biased region" description="Acidic residues" evidence="1">
    <location>
        <begin position="439"/>
        <end position="450"/>
    </location>
</feature>
<evidence type="ECO:0000313" key="3">
    <source>
        <dbReference type="EMBL" id="GMI46618.1"/>
    </source>
</evidence>
<dbReference type="InterPro" id="IPR011993">
    <property type="entry name" value="PH-like_dom_sf"/>
</dbReference>